<dbReference type="PANTHER" id="PTHR34982:SF1">
    <property type="entry name" value="FLAGELLAR ASSEMBLY PROTEIN FLIH"/>
    <property type="match status" value="1"/>
</dbReference>
<evidence type="ECO:0008006" key="6">
    <source>
        <dbReference type="Google" id="ProtNLM"/>
    </source>
</evidence>
<dbReference type="GO" id="GO:0005829">
    <property type="term" value="C:cytosol"/>
    <property type="evidence" value="ECO:0007669"/>
    <property type="project" value="TreeGrafter"/>
</dbReference>
<dbReference type="Proteomes" id="UP000325255">
    <property type="component" value="Unassembled WGS sequence"/>
</dbReference>
<evidence type="ECO:0000256" key="3">
    <source>
        <dbReference type="SAM" id="MobiDB-lite"/>
    </source>
</evidence>
<feature type="compositionally biased region" description="Pro residues" evidence="3">
    <location>
        <begin position="36"/>
        <end position="52"/>
    </location>
</feature>
<reference evidence="4 5" key="1">
    <citation type="submission" date="2019-09" db="EMBL/GenBank/DDBJ databases">
        <title>Genome sequence of Rhodovastum atsumiense, a diverse member of the Acetobacteraceae family of non-sulfur purple photosynthetic bacteria.</title>
        <authorList>
            <person name="Meyer T."/>
            <person name="Kyndt J."/>
        </authorList>
    </citation>
    <scope>NUCLEOTIDE SEQUENCE [LARGE SCALE GENOMIC DNA]</scope>
    <source>
        <strain evidence="4 5">DSM 21279</strain>
    </source>
</reference>
<name>A0A5M6IW05_9PROT</name>
<evidence type="ECO:0000256" key="1">
    <source>
        <dbReference type="ARBA" id="ARBA00022448"/>
    </source>
</evidence>
<dbReference type="InterPro" id="IPR051472">
    <property type="entry name" value="T3SS_Stator/FliH"/>
</dbReference>
<keyword evidence="1" id="KW-0813">Transport</keyword>
<organism evidence="4 5">
    <name type="scientific">Rhodovastum atsumiense</name>
    <dbReference type="NCBI Taxonomy" id="504468"/>
    <lineage>
        <taxon>Bacteria</taxon>
        <taxon>Pseudomonadati</taxon>
        <taxon>Pseudomonadota</taxon>
        <taxon>Alphaproteobacteria</taxon>
        <taxon>Acetobacterales</taxon>
        <taxon>Acetobacteraceae</taxon>
        <taxon>Rhodovastum</taxon>
    </lineage>
</organism>
<evidence type="ECO:0000313" key="5">
    <source>
        <dbReference type="Proteomes" id="UP000325255"/>
    </source>
</evidence>
<comment type="caution">
    <text evidence="4">The sequence shown here is derived from an EMBL/GenBank/DDBJ whole genome shotgun (WGS) entry which is preliminary data.</text>
</comment>
<dbReference type="EMBL" id="VWPK01000012">
    <property type="protein sequence ID" value="KAA5612472.1"/>
    <property type="molecule type" value="Genomic_DNA"/>
</dbReference>
<protein>
    <recommendedName>
        <fullName evidence="6">Flagellar assembly protein FliH/Type III secretion system HrpE domain-containing protein</fullName>
    </recommendedName>
</protein>
<dbReference type="RefSeq" id="WP_150040571.1">
    <property type="nucleotide sequence ID" value="NZ_OW485601.1"/>
</dbReference>
<keyword evidence="2" id="KW-0653">Protein transport</keyword>
<dbReference type="GO" id="GO:0015031">
    <property type="term" value="P:protein transport"/>
    <property type="evidence" value="ECO:0007669"/>
    <property type="project" value="UniProtKB-KW"/>
</dbReference>
<evidence type="ECO:0000256" key="2">
    <source>
        <dbReference type="ARBA" id="ARBA00022927"/>
    </source>
</evidence>
<keyword evidence="5" id="KW-1185">Reference proteome</keyword>
<dbReference type="OrthoDB" id="7304298at2"/>
<dbReference type="PANTHER" id="PTHR34982">
    <property type="entry name" value="YOP PROTEINS TRANSLOCATION PROTEIN L"/>
    <property type="match status" value="1"/>
</dbReference>
<dbReference type="AlphaFoldDB" id="A0A5M6IW05"/>
<sequence>MYSRTSHATVAARPRPAIVFAEDFDAPSGITVLDDPPAPPPPAPPAPPPPPAITAEDLAAAREEAYAEGHRTGLAQAAADRAEITRQMLTLIAERLDGAQAEAGRVAAESAEAVARLLMGTLMTMLPALCARHGAAEVAAVVRAVLPALTREPRVTIRLSPHLVQDIERELAALDPELQGRVTLTASEAVPPGDVRITWHDGAAIRDSASLLQAASAALAPLGLLAPSPSVPA</sequence>
<gene>
    <name evidence="4" type="ORF">F1189_09875</name>
</gene>
<accession>A0A5M6IW05</accession>
<proteinExistence type="predicted"/>
<feature type="region of interest" description="Disordered" evidence="3">
    <location>
        <begin position="29"/>
        <end position="52"/>
    </location>
</feature>
<evidence type="ECO:0000313" key="4">
    <source>
        <dbReference type="EMBL" id="KAA5612472.1"/>
    </source>
</evidence>